<organism evidence="2 3">
    <name type="scientific">Stylosanthes scabra</name>
    <dbReference type="NCBI Taxonomy" id="79078"/>
    <lineage>
        <taxon>Eukaryota</taxon>
        <taxon>Viridiplantae</taxon>
        <taxon>Streptophyta</taxon>
        <taxon>Embryophyta</taxon>
        <taxon>Tracheophyta</taxon>
        <taxon>Spermatophyta</taxon>
        <taxon>Magnoliopsida</taxon>
        <taxon>eudicotyledons</taxon>
        <taxon>Gunneridae</taxon>
        <taxon>Pentapetalae</taxon>
        <taxon>rosids</taxon>
        <taxon>fabids</taxon>
        <taxon>Fabales</taxon>
        <taxon>Fabaceae</taxon>
        <taxon>Papilionoideae</taxon>
        <taxon>50 kb inversion clade</taxon>
        <taxon>dalbergioids sensu lato</taxon>
        <taxon>Dalbergieae</taxon>
        <taxon>Pterocarpus clade</taxon>
        <taxon>Stylosanthes</taxon>
    </lineage>
</organism>
<keyword evidence="3" id="KW-1185">Reference proteome</keyword>
<feature type="region of interest" description="Disordered" evidence="1">
    <location>
        <begin position="156"/>
        <end position="190"/>
    </location>
</feature>
<proteinExistence type="predicted"/>
<comment type="caution">
    <text evidence="2">The sequence shown here is derived from an EMBL/GenBank/DDBJ whole genome shotgun (WGS) entry which is preliminary data.</text>
</comment>
<evidence type="ECO:0000313" key="2">
    <source>
        <dbReference type="EMBL" id="MED6197005.1"/>
    </source>
</evidence>
<evidence type="ECO:0000256" key="1">
    <source>
        <dbReference type="SAM" id="MobiDB-lite"/>
    </source>
</evidence>
<evidence type="ECO:0000313" key="3">
    <source>
        <dbReference type="Proteomes" id="UP001341840"/>
    </source>
</evidence>
<protein>
    <submittedName>
        <fullName evidence="2">Uncharacterized protein</fullName>
    </submittedName>
</protein>
<feature type="compositionally biased region" description="Basic and acidic residues" evidence="1">
    <location>
        <begin position="173"/>
        <end position="190"/>
    </location>
</feature>
<gene>
    <name evidence="2" type="ORF">PIB30_052703</name>
</gene>
<dbReference type="EMBL" id="JASCZI010211833">
    <property type="protein sequence ID" value="MED6197005.1"/>
    <property type="molecule type" value="Genomic_DNA"/>
</dbReference>
<reference evidence="2 3" key="1">
    <citation type="journal article" date="2023" name="Plants (Basel)">
        <title>Bridging the Gap: Combining Genomics and Transcriptomics Approaches to Understand Stylosanthes scabra, an Orphan Legume from the Brazilian Caatinga.</title>
        <authorList>
            <person name="Ferreira-Neto J.R.C."/>
            <person name="da Silva M.D."/>
            <person name="Binneck E."/>
            <person name="de Melo N.F."/>
            <person name="da Silva R.H."/>
            <person name="de Melo A.L.T.M."/>
            <person name="Pandolfi V."/>
            <person name="Bustamante F.O."/>
            <person name="Brasileiro-Vidal A.C."/>
            <person name="Benko-Iseppon A.M."/>
        </authorList>
    </citation>
    <scope>NUCLEOTIDE SEQUENCE [LARGE SCALE GENOMIC DNA]</scope>
    <source>
        <tissue evidence="2">Leaves</tissue>
    </source>
</reference>
<name>A0ABU6XIG4_9FABA</name>
<dbReference type="Proteomes" id="UP001341840">
    <property type="component" value="Unassembled WGS sequence"/>
</dbReference>
<sequence length="190" mass="20435">MVLACYECASIEHGQQLFRQGWIDAEDGGAVAGHGQRMSPWRLQWFRVKVAVCVEDDDEVGGTVMTNSKGGRRTNDGGVFGCFGSGGERSFRVDEDHGGKDGNSAMKSNSDGHDSGAIRRRRTLGGRRWRAGSFRTAQLREGAADPDPEFSLSLSLSVAGDEGGGGGRSGVGGDDRSGFHRDERRQRWAA</sequence>
<feature type="compositionally biased region" description="Basic and acidic residues" evidence="1">
    <location>
        <begin position="91"/>
        <end position="100"/>
    </location>
</feature>
<feature type="region of interest" description="Disordered" evidence="1">
    <location>
        <begin position="91"/>
        <end position="119"/>
    </location>
</feature>
<accession>A0ABU6XIG4</accession>
<feature type="compositionally biased region" description="Gly residues" evidence="1">
    <location>
        <begin position="161"/>
        <end position="172"/>
    </location>
</feature>